<evidence type="ECO:0000313" key="1">
    <source>
        <dbReference type="EMBL" id="JAD59535.1"/>
    </source>
</evidence>
<dbReference type="EMBL" id="GBRH01238360">
    <property type="protein sequence ID" value="JAD59535.1"/>
    <property type="molecule type" value="Transcribed_RNA"/>
</dbReference>
<protein>
    <submittedName>
        <fullName evidence="1">Uncharacterized protein</fullName>
    </submittedName>
</protein>
<organism evidence="1">
    <name type="scientific">Arundo donax</name>
    <name type="common">Giant reed</name>
    <name type="synonym">Donax arundinaceus</name>
    <dbReference type="NCBI Taxonomy" id="35708"/>
    <lineage>
        <taxon>Eukaryota</taxon>
        <taxon>Viridiplantae</taxon>
        <taxon>Streptophyta</taxon>
        <taxon>Embryophyta</taxon>
        <taxon>Tracheophyta</taxon>
        <taxon>Spermatophyta</taxon>
        <taxon>Magnoliopsida</taxon>
        <taxon>Liliopsida</taxon>
        <taxon>Poales</taxon>
        <taxon>Poaceae</taxon>
        <taxon>PACMAD clade</taxon>
        <taxon>Arundinoideae</taxon>
        <taxon>Arundineae</taxon>
        <taxon>Arundo</taxon>
    </lineage>
</organism>
<accession>A0A0A9BE72</accession>
<proteinExistence type="predicted"/>
<sequence>MPSLLCCTLMPR</sequence>
<reference evidence="1" key="2">
    <citation type="journal article" date="2015" name="Data Brief">
        <title>Shoot transcriptome of the giant reed, Arundo donax.</title>
        <authorList>
            <person name="Barrero R.A."/>
            <person name="Guerrero F.D."/>
            <person name="Moolhuijzen P."/>
            <person name="Goolsby J.A."/>
            <person name="Tidwell J."/>
            <person name="Bellgard S.E."/>
            <person name="Bellgard M.I."/>
        </authorList>
    </citation>
    <scope>NUCLEOTIDE SEQUENCE</scope>
    <source>
        <tissue evidence="1">Shoot tissue taken approximately 20 cm above the soil surface</tissue>
    </source>
</reference>
<name>A0A0A9BE72_ARUDO</name>
<reference evidence="1" key="1">
    <citation type="submission" date="2014-09" db="EMBL/GenBank/DDBJ databases">
        <authorList>
            <person name="Magalhaes I.L.F."/>
            <person name="Oliveira U."/>
            <person name="Santos F.R."/>
            <person name="Vidigal T.H.D.A."/>
            <person name="Brescovit A.D."/>
            <person name="Santos A.J."/>
        </authorList>
    </citation>
    <scope>NUCLEOTIDE SEQUENCE</scope>
    <source>
        <tissue evidence="1">Shoot tissue taken approximately 20 cm above the soil surface</tissue>
    </source>
</reference>